<name>A0A9P0JLP0_ACAOB</name>
<proteinExistence type="predicted"/>
<accession>A0A9P0JLP0</accession>
<reference evidence="1" key="1">
    <citation type="submission" date="2022-03" db="EMBL/GenBank/DDBJ databases">
        <authorList>
            <person name="Sayadi A."/>
        </authorList>
    </citation>
    <scope>NUCLEOTIDE SEQUENCE</scope>
</reference>
<sequence>MKKMRMCWVAVNKTAVLDDNIVRYVPWRRTMDIKCEDNNGLLHQGFLTIYLTSENGA</sequence>
<dbReference type="AlphaFoldDB" id="A0A9P0JLP0"/>
<gene>
    <name evidence="1" type="ORF">ACAOBT_LOCUS1756</name>
</gene>
<evidence type="ECO:0000313" key="1">
    <source>
        <dbReference type="EMBL" id="CAH1956847.1"/>
    </source>
</evidence>
<dbReference type="EMBL" id="CAKOFQ010006667">
    <property type="protein sequence ID" value="CAH1956847.1"/>
    <property type="molecule type" value="Genomic_DNA"/>
</dbReference>
<evidence type="ECO:0000313" key="2">
    <source>
        <dbReference type="Proteomes" id="UP001152888"/>
    </source>
</evidence>
<keyword evidence="2" id="KW-1185">Reference proteome</keyword>
<organism evidence="1 2">
    <name type="scientific">Acanthoscelides obtectus</name>
    <name type="common">Bean weevil</name>
    <name type="synonym">Bruchus obtectus</name>
    <dbReference type="NCBI Taxonomy" id="200917"/>
    <lineage>
        <taxon>Eukaryota</taxon>
        <taxon>Metazoa</taxon>
        <taxon>Ecdysozoa</taxon>
        <taxon>Arthropoda</taxon>
        <taxon>Hexapoda</taxon>
        <taxon>Insecta</taxon>
        <taxon>Pterygota</taxon>
        <taxon>Neoptera</taxon>
        <taxon>Endopterygota</taxon>
        <taxon>Coleoptera</taxon>
        <taxon>Polyphaga</taxon>
        <taxon>Cucujiformia</taxon>
        <taxon>Chrysomeloidea</taxon>
        <taxon>Chrysomelidae</taxon>
        <taxon>Bruchinae</taxon>
        <taxon>Bruchini</taxon>
        <taxon>Acanthoscelides</taxon>
    </lineage>
</organism>
<comment type="caution">
    <text evidence="1">The sequence shown here is derived from an EMBL/GenBank/DDBJ whole genome shotgun (WGS) entry which is preliminary data.</text>
</comment>
<protein>
    <submittedName>
        <fullName evidence="1">Uncharacterized protein</fullName>
    </submittedName>
</protein>
<dbReference type="Proteomes" id="UP001152888">
    <property type="component" value="Unassembled WGS sequence"/>
</dbReference>